<accession>A0A1L3I9D4</accession>
<dbReference type="AlphaFoldDB" id="A0A1L3I9D4"/>
<keyword evidence="5" id="KW-1185">Reference proteome</keyword>
<dbReference type="InterPro" id="IPR002639">
    <property type="entry name" value="UreF"/>
</dbReference>
<evidence type="ECO:0000256" key="1">
    <source>
        <dbReference type="ARBA" id="ARBA00022988"/>
    </source>
</evidence>
<dbReference type="KEGG" id="php:PhaeoP97_03287"/>
<protein>
    <recommendedName>
        <fullName evidence="3">Urease accessory protein UreF</fullName>
    </recommendedName>
</protein>
<reference evidence="5" key="1">
    <citation type="submission" date="2016-07" db="EMBL/GenBank/DDBJ databases">
        <title>Phaeobacter portensis sp. nov., a tropodithietic acid producing bacterium isolated from a German harbor.</title>
        <authorList>
            <person name="Freese H.M."/>
            <person name="Bunk B."/>
            <person name="Breider S."/>
            <person name="Brinkhoff T."/>
        </authorList>
    </citation>
    <scope>NUCLEOTIDE SEQUENCE [LARGE SCALE GENOMIC DNA]</scope>
    <source>
        <strain evidence="5">P97</strain>
    </source>
</reference>
<organism evidence="4 5">
    <name type="scientific">Phaeobacter porticola</name>
    <dbReference type="NCBI Taxonomy" id="1844006"/>
    <lineage>
        <taxon>Bacteria</taxon>
        <taxon>Pseudomonadati</taxon>
        <taxon>Pseudomonadota</taxon>
        <taxon>Alphaproteobacteria</taxon>
        <taxon>Rhodobacterales</taxon>
        <taxon>Roseobacteraceae</taxon>
        <taxon>Phaeobacter</taxon>
    </lineage>
</organism>
<dbReference type="GO" id="GO:0005737">
    <property type="term" value="C:cytoplasm"/>
    <property type="evidence" value="ECO:0007669"/>
    <property type="project" value="UniProtKB-SubCell"/>
</dbReference>
<dbReference type="GO" id="GO:0016151">
    <property type="term" value="F:nickel cation binding"/>
    <property type="evidence" value="ECO:0007669"/>
    <property type="project" value="UniProtKB-UniRule"/>
</dbReference>
<gene>
    <name evidence="3 4" type="primary">ureF</name>
    <name evidence="4" type="ORF">PhaeoP97_03287</name>
</gene>
<dbReference type="HAMAP" id="MF_01385">
    <property type="entry name" value="UreF"/>
    <property type="match status" value="1"/>
</dbReference>
<dbReference type="Gene3D" id="1.10.4190.10">
    <property type="entry name" value="Urease accessory protein UreF"/>
    <property type="match status" value="1"/>
</dbReference>
<evidence type="ECO:0000313" key="4">
    <source>
        <dbReference type="EMBL" id="APG48645.1"/>
    </source>
</evidence>
<comment type="subunit">
    <text evidence="3">UreD, UreF and UreG form a complex that acts as a GTP-hydrolysis-dependent molecular chaperone, activating the urease apoprotein by helping to assemble the nickel containing metallocenter of UreC. The UreE protein probably delivers the nickel.</text>
</comment>
<dbReference type="PANTHER" id="PTHR33620:SF1">
    <property type="entry name" value="UREASE ACCESSORY PROTEIN F"/>
    <property type="match status" value="1"/>
</dbReference>
<dbReference type="InterPro" id="IPR038277">
    <property type="entry name" value="UreF_sf"/>
</dbReference>
<comment type="subcellular location">
    <subcellularLocation>
        <location evidence="3">Cytoplasm</location>
    </subcellularLocation>
</comment>
<proteinExistence type="inferred from homology"/>
<evidence type="ECO:0000256" key="2">
    <source>
        <dbReference type="ARBA" id="ARBA00023186"/>
    </source>
</evidence>
<evidence type="ECO:0000256" key="3">
    <source>
        <dbReference type="HAMAP-Rule" id="MF_01385"/>
    </source>
</evidence>
<keyword evidence="3" id="KW-0963">Cytoplasm</keyword>
<dbReference type="Pfam" id="PF01730">
    <property type="entry name" value="UreF"/>
    <property type="match status" value="1"/>
</dbReference>
<sequence>MAVPTVILMAMPTLPPPMPTDAQLLTLAQWFSPAYPVGAFSYSHGLEWAVTSGGVNTAAELRNWVATVLDHGGGRSDALFLAAAYHSIDADAAKQIDAECRAFAPAQERLQETDLQGAAFCQITNAVWPQTDIDALTLPVAAGRAARICDMPVGTTSAFYLHSFASNLVAAGQRLAPIGQSAAQVIVNELAPLCHDIAAQTADGDLSRLSSTSFLADIAAMKHETQHSRIFRT</sequence>
<comment type="similarity">
    <text evidence="3">Belongs to the UreF family.</text>
</comment>
<dbReference type="EMBL" id="CP016364">
    <property type="protein sequence ID" value="APG48645.1"/>
    <property type="molecule type" value="Genomic_DNA"/>
</dbReference>
<dbReference type="PANTHER" id="PTHR33620">
    <property type="entry name" value="UREASE ACCESSORY PROTEIN F"/>
    <property type="match status" value="1"/>
</dbReference>
<dbReference type="STRING" id="1844006.PhaeoP97_03287"/>
<comment type="function">
    <text evidence="3">Required for maturation of urease via the functional incorporation of the urease nickel metallocenter.</text>
</comment>
<name>A0A1L3I9D4_9RHOB</name>
<keyword evidence="2 3" id="KW-0143">Chaperone</keyword>
<dbReference type="Proteomes" id="UP000183859">
    <property type="component" value="Chromosome"/>
</dbReference>
<dbReference type="PIRSF" id="PIRSF009467">
    <property type="entry name" value="Ureas_acces_UreF"/>
    <property type="match status" value="1"/>
</dbReference>
<evidence type="ECO:0000313" key="5">
    <source>
        <dbReference type="Proteomes" id="UP000183859"/>
    </source>
</evidence>
<keyword evidence="1 3" id="KW-0996">Nickel insertion</keyword>